<protein>
    <submittedName>
        <fullName evidence="1">Uncharacterized protein</fullName>
    </submittedName>
</protein>
<evidence type="ECO:0000313" key="2">
    <source>
        <dbReference type="Proteomes" id="UP000199360"/>
    </source>
</evidence>
<dbReference type="STRING" id="745366.GA0070213_11050"/>
<evidence type="ECO:0000313" key="1">
    <source>
        <dbReference type="EMBL" id="SCG68060.1"/>
    </source>
</evidence>
<sequence length="200" mass="19335">MSVTALLAGFAALGPPDGPLAAWAARVGAPDGDFPLIGAGVRAETYVALRWNGERCAALGPAVGPTLAGLAVGAAHRRSVAELSAAVDAGLAAAAEASAHVAPVSTGVLAATVCAGRLAGVREGDLPALLDLAASLMVIGPPGAVPGHEPAAAWLALRAWDAGVTGMPGGLAHTLSVVSDGLADRAPAGPDVTDVVEALA</sequence>
<dbReference type="RefSeq" id="WP_091066312.1">
    <property type="nucleotide sequence ID" value="NZ_FMDM01000010.1"/>
</dbReference>
<dbReference type="Proteomes" id="UP000199360">
    <property type="component" value="Unassembled WGS sequence"/>
</dbReference>
<dbReference type="OrthoDB" id="3386662at2"/>
<organism evidence="1 2">
    <name type="scientific">Micromonospora humi</name>
    <dbReference type="NCBI Taxonomy" id="745366"/>
    <lineage>
        <taxon>Bacteria</taxon>
        <taxon>Bacillati</taxon>
        <taxon>Actinomycetota</taxon>
        <taxon>Actinomycetes</taxon>
        <taxon>Micromonosporales</taxon>
        <taxon>Micromonosporaceae</taxon>
        <taxon>Micromonospora</taxon>
    </lineage>
</organism>
<reference evidence="2" key="1">
    <citation type="submission" date="2016-06" db="EMBL/GenBank/DDBJ databases">
        <authorList>
            <person name="Varghese N."/>
            <person name="Submissions Spin"/>
        </authorList>
    </citation>
    <scope>NUCLEOTIDE SEQUENCE [LARGE SCALE GENOMIC DNA]</scope>
    <source>
        <strain evidence="2">DSM 45647</strain>
    </source>
</reference>
<accession>A0A1C5JBW6</accession>
<dbReference type="EMBL" id="FMDM01000010">
    <property type="protein sequence ID" value="SCG68060.1"/>
    <property type="molecule type" value="Genomic_DNA"/>
</dbReference>
<dbReference type="AlphaFoldDB" id="A0A1C5JBW6"/>
<name>A0A1C5JBW6_9ACTN</name>
<keyword evidence="2" id="KW-1185">Reference proteome</keyword>
<proteinExistence type="predicted"/>
<gene>
    <name evidence="1" type="ORF">GA0070213_11050</name>
</gene>